<sequence>MRITINDQPRTFDTAPTVQSLVDEVVGHSEGVAVAVNGKVVPASRWGQLLADADTVDILTAVQGG</sequence>
<name>A0A076NL89_9CORY</name>
<dbReference type="PANTHER" id="PTHR34472:SF1">
    <property type="entry name" value="SULFUR CARRIER PROTEIN THIS"/>
    <property type="match status" value="1"/>
</dbReference>
<dbReference type="InterPro" id="IPR016155">
    <property type="entry name" value="Mopterin_synth/thiamin_S_b"/>
</dbReference>
<keyword evidence="3" id="KW-1185">Reference proteome</keyword>
<dbReference type="SUPFAM" id="SSF54285">
    <property type="entry name" value="MoaD/ThiS"/>
    <property type="match status" value="1"/>
</dbReference>
<dbReference type="EMBL" id="LT906467">
    <property type="protein sequence ID" value="SNV60439.1"/>
    <property type="molecule type" value="Genomic_DNA"/>
</dbReference>
<dbReference type="Gene3D" id="3.10.20.30">
    <property type="match status" value="1"/>
</dbReference>
<dbReference type="OrthoDB" id="163636at2"/>
<dbReference type="eggNOG" id="COG2104">
    <property type="taxonomic scope" value="Bacteria"/>
</dbReference>
<evidence type="ECO:0000313" key="1">
    <source>
        <dbReference type="EMBL" id="AIJ32961.1"/>
    </source>
</evidence>
<evidence type="ECO:0000313" key="2">
    <source>
        <dbReference type="EMBL" id="SNV60439.1"/>
    </source>
</evidence>
<dbReference type="STRING" id="156978.CIMIT_02720"/>
<dbReference type="InterPro" id="IPR003749">
    <property type="entry name" value="ThiS/MoaD-like"/>
</dbReference>
<dbReference type="AlphaFoldDB" id="A0A076NL89"/>
<proteinExistence type="predicted"/>
<evidence type="ECO:0000313" key="3">
    <source>
        <dbReference type="Proteomes" id="UP000028780"/>
    </source>
</evidence>
<dbReference type="InterPro" id="IPR010035">
    <property type="entry name" value="Thi_S"/>
</dbReference>
<dbReference type="KEGG" id="cii:CIMIT_02720"/>
<dbReference type="HOGENOM" id="CLU_174611_2_1_11"/>
<reference evidence="2 4" key="2">
    <citation type="submission" date="2017-06" db="EMBL/GenBank/DDBJ databases">
        <authorList>
            <consortium name="Pathogen Informatics"/>
        </authorList>
    </citation>
    <scope>NUCLEOTIDE SEQUENCE [LARGE SCALE GENOMIC DNA]</scope>
    <source>
        <strain evidence="2 4">NCTC13015</strain>
    </source>
</reference>
<dbReference type="InterPro" id="IPR012675">
    <property type="entry name" value="Beta-grasp_dom_sf"/>
</dbReference>
<evidence type="ECO:0000313" key="4">
    <source>
        <dbReference type="Proteomes" id="UP000215374"/>
    </source>
</evidence>
<dbReference type="RefSeq" id="WP_038588773.1">
    <property type="nucleotide sequence ID" value="NZ_CP009211.1"/>
</dbReference>
<dbReference type="CDD" id="cd00565">
    <property type="entry name" value="Ubl_ThiS"/>
    <property type="match status" value="1"/>
</dbReference>
<dbReference type="NCBIfam" id="TIGR01683">
    <property type="entry name" value="thiS"/>
    <property type="match status" value="1"/>
</dbReference>
<accession>A0A076NL89</accession>
<reference evidence="1 3" key="1">
    <citation type="submission" date="2014-08" db="EMBL/GenBank/DDBJ databases">
        <title>Complete genome sequence of Corynebacterium imitans DSM 44264, isolated from a five-month-old boy with suspected pharyngeal diphtheria.</title>
        <authorList>
            <person name="Mollmann S."/>
            <person name="Albersmeier A."/>
            <person name="Ruckert C."/>
            <person name="Tauch A."/>
        </authorList>
    </citation>
    <scope>NUCLEOTIDE SEQUENCE [LARGE SCALE GENOMIC DNA]</scope>
    <source>
        <strain evidence="1 3">DSM 44264</strain>
    </source>
</reference>
<dbReference type="Pfam" id="PF02597">
    <property type="entry name" value="ThiS"/>
    <property type="match status" value="1"/>
</dbReference>
<dbReference type="Proteomes" id="UP000028780">
    <property type="component" value="Chromosome"/>
</dbReference>
<gene>
    <name evidence="2" type="primary">thiS</name>
    <name evidence="1" type="ORF">CIMIT_02720</name>
    <name evidence="2" type="ORF">SAMEA4535761_00609</name>
</gene>
<dbReference type="PANTHER" id="PTHR34472">
    <property type="entry name" value="SULFUR CARRIER PROTEIN THIS"/>
    <property type="match status" value="1"/>
</dbReference>
<organism evidence="1 3">
    <name type="scientific">Corynebacterium imitans</name>
    <dbReference type="NCBI Taxonomy" id="156978"/>
    <lineage>
        <taxon>Bacteria</taxon>
        <taxon>Bacillati</taxon>
        <taxon>Actinomycetota</taxon>
        <taxon>Actinomycetes</taxon>
        <taxon>Mycobacteriales</taxon>
        <taxon>Corynebacteriaceae</taxon>
        <taxon>Corynebacterium</taxon>
    </lineage>
</organism>
<dbReference type="EMBL" id="CP009211">
    <property type="protein sequence ID" value="AIJ32961.1"/>
    <property type="molecule type" value="Genomic_DNA"/>
</dbReference>
<protein>
    <submittedName>
        <fullName evidence="2">Putative sulfur transfer protein</fullName>
    </submittedName>
    <submittedName>
        <fullName evidence="1">Thiamine biosynthesis protein ThiS</fullName>
    </submittedName>
</protein>
<dbReference type="Proteomes" id="UP000215374">
    <property type="component" value="Chromosome 1"/>
</dbReference>